<organism evidence="1 2">
    <name type="scientific">Lactobacillus phage LpeD</name>
    <dbReference type="NCBI Taxonomy" id="2041210"/>
    <lineage>
        <taxon>Viruses</taxon>
        <taxon>Duplodnaviria</taxon>
        <taxon>Heunggongvirae</taxon>
        <taxon>Uroviricota</taxon>
        <taxon>Caudoviricetes</taxon>
        <taxon>Herelleviridae</taxon>
        <taxon>Elpedvirus</taxon>
        <taxon>Elpedvirus LpeD</taxon>
    </lineage>
</organism>
<proteinExistence type="predicted"/>
<gene>
    <name evidence="1" type="ORF">LpeD_149</name>
</gene>
<accession>A0A291I9P5</accession>
<keyword evidence="2" id="KW-1185">Reference proteome</keyword>
<evidence type="ECO:0000313" key="1">
    <source>
        <dbReference type="EMBL" id="ATG86394.1"/>
    </source>
</evidence>
<name>A0A291I9P5_9CAUD</name>
<dbReference type="EMBL" id="MF787246">
    <property type="protein sequence ID" value="ATG86394.1"/>
    <property type="molecule type" value="Genomic_DNA"/>
</dbReference>
<protein>
    <submittedName>
        <fullName evidence="1">Uncharacterized protein</fullName>
    </submittedName>
</protein>
<sequence>MIEPKWVKIKRFIRQAFCWHHDWYVWVNGKKKTCNKCDKTVDIK</sequence>
<reference evidence="1 2" key="1">
    <citation type="submission" date="2017-08" db="EMBL/GenBank/DDBJ databases">
        <title>Isolation and Characterization of phages of Lactobacillus pentosus and plantarum.</title>
        <authorList>
            <person name="Qi R."/>
            <person name="Yu M."/>
            <person name="Qiao X."/>
            <person name="Li Y."/>
        </authorList>
    </citation>
    <scope>NUCLEOTIDE SEQUENCE [LARGE SCALE GENOMIC DNA]</scope>
</reference>
<dbReference type="Proteomes" id="UP000229296">
    <property type="component" value="Segment"/>
</dbReference>
<evidence type="ECO:0000313" key="2">
    <source>
        <dbReference type="Proteomes" id="UP000229296"/>
    </source>
</evidence>